<name>A0A4P7B2A4_ACIHA</name>
<sequence>MARKREKQCDGGFLNTSISEQSLYLFEGLNIDRQSFLDDAGLILGRAKLDIQVRETRNSAQEDVIHLEKMERLIKNLVDEINLTSLNQNAYMLEAWYKMGLSSLLDEELKSSLIKYQCSIIYSKEEIKKYSNLKGRNTNHIEANLVCTINFLFEKCKTGKVKAEDKYSFISDFLRLNQIPTVPKDIDKIRKIISKNKNR</sequence>
<gene>
    <name evidence="1" type="ORF">AHTJR_05235</name>
</gene>
<dbReference type="RefSeq" id="WP_134251824.1">
    <property type="nucleotide sequence ID" value="NZ_CP038009.1"/>
</dbReference>
<evidence type="ECO:0000313" key="2">
    <source>
        <dbReference type="Proteomes" id="UP000294395"/>
    </source>
</evidence>
<dbReference type="EMBL" id="CP038009">
    <property type="protein sequence ID" value="QBQ15707.1"/>
    <property type="molecule type" value="Genomic_DNA"/>
</dbReference>
<dbReference type="Proteomes" id="UP000294395">
    <property type="component" value="Chromosome"/>
</dbReference>
<dbReference type="AlphaFoldDB" id="A0A4P7B2A4"/>
<reference evidence="1 2" key="1">
    <citation type="submission" date="2019-03" db="EMBL/GenBank/DDBJ databases">
        <title>Complete genome sequence of two outbreak-associated Acinetobacter haemolyticus strains.</title>
        <authorList>
            <person name="Bai L."/>
            <person name="Zhang S.-C."/>
            <person name="Deng Y."/>
            <person name="Song C.-C."/>
            <person name="Kang G.-B."/>
            <person name="Dong Y."/>
            <person name="Wang Y."/>
            <person name="Gao F."/>
            <person name="Huang H."/>
        </authorList>
    </citation>
    <scope>NUCLEOTIDE SEQUENCE [LARGE SCALE GENOMIC DNA]</scope>
    <source>
        <strain evidence="1 2">TJR01</strain>
    </source>
</reference>
<organism evidence="1 2">
    <name type="scientific">Acinetobacter haemolyticus</name>
    <dbReference type="NCBI Taxonomy" id="29430"/>
    <lineage>
        <taxon>Bacteria</taxon>
        <taxon>Pseudomonadati</taxon>
        <taxon>Pseudomonadota</taxon>
        <taxon>Gammaproteobacteria</taxon>
        <taxon>Moraxellales</taxon>
        <taxon>Moraxellaceae</taxon>
        <taxon>Acinetobacter</taxon>
    </lineage>
</organism>
<proteinExistence type="predicted"/>
<accession>A0A4P7B2A4</accession>
<evidence type="ECO:0000313" key="1">
    <source>
        <dbReference type="EMBL" id="QBQ15707.1"/>
    </source>
</evidence>
<protein>
    <submittedName>
        <fullName evidence="1">Uncharacterized protein</fullName>
    </submittedName>
</protein>